<feature type="region of interest" description="Disordered" evidence="1">
    <location>
        <begin position="629"/>
        <end position="670"/>
    </location>
</feature>
<protein>
    <submittedName>
        <fullName evidence="4">Uncharacterized protein</fullName>
    </submittedName>
</protein>
<feature type="region of interest" description="Disordered" evidence="1">
    <location>
        <begin position="714"/>
        <end position="735"/>
    </location>
</feature>
<accession>A0A6P8AUJ5</accession>
<feature type="compositionally biased region" description="Polar residues" evidence="1">
    <location>
        <begin position="644"/>
        <end position="670"/>
    </location>
</feature>
<feature type="compositionally biased region" description="Polar residues" evidence="1">
    <location>
        <begin position="198"/>
        <end position="208"/>
    </location>
</feature>
<reference evidence="4" key="3">
    <citation type="submission" date="2025-08" db="UniProtKB">
        <authorList>
            <consortium name="RefSeq"/>
        </authorList>
    </citation>
    <scope>IDENTIFICATION</scope>
    <source>
        <strain evidence="4">NI907</strain>
    </source>
</reference>
<feature type="region of interest" description="Disordered" evidence="1">
    <location>
        <begin position="321"/>
        <end position="444"/>
    </location>
</feature>
<dbReference type="Proteomes" id="UP000515153">
    <property type="component" value="Chromosome V"/>
</dbReference>
<dbReference type="AlphaFoldDB" id="A0A6P8AUJ5"/>
<feature type="compositionally biased region" description="Basic and acidic residues" evidence="1">
    <location>
        <begin position="248"/>
        <end position="266"/>
    </location>
</feature>
<gene>
    <name evidence="4" type="ORF">PgNI_08943</name>
</gene>
<feature type="compositionally biased region" description="Basic and acidic residues" evidence="1">
    <location>
        <begin position="629"/>
        <end position="642"/>
    </location>
</feature>
<reference evidence="4" key="2">
    <citation type="submission" date="2019-10" db="EMBL/GenBank/DDBJ databases">
        <authorList>
            <consortium name="NCBI Genome Project"/>
        </authorList>
    </citation>
    <scope>NUCLEOTIDE SEQUENCE</scope>
    <source>
        <strain evidence="4">NI907</strain>
    </source>
</reference>
<feature type="compositionally biased region" description="Polar residues" evidence="1">
    <location>
        <begin position="389"/>
        <end position="427"/>
    </location>
</feature>
<reference evidence="3 4" key="1">
    <citation type="journal article" date="2019" name="Mol. Biol. Evol.">
        <title>Blast fungal genomes show frequent chromosomal changes, gene gains and losses, and effector gene turnover.</title>
        <authorList>
            <person name="Gomez Luciano L.B."/>
            <person name="Jason Tsai I."/>
            <person name="Chuma I."/>
            <person name="Tosa Y."/>
            <person name="Chen Y.H."/>
            <person name="Li J.Y."/>
            <person name="Li M.Y."/>
            <person name="Jade Lu M.Y."/>
            <person name="Nakayashiki H."/>
            <person name="Li W.H."/>
        </authorList>
    </citation>
    <scope>NUCLEOTIDE SEQUENCE [LARGE SCALE GENOMIC DNA]</scope>
    <source>
        <strain evidence="3 4">NI907</strain>
    </source>
</reference>
<keyword evidence="3" id="KW-1185">Reference proteome</keyword>
<evidence type="ECO:0000256" key="2">
    <source>
        <dbReference type="SAM" id="Phobius"/>
    </source>
</evidence>
<organism evidence="3 4">
    <name type="scientific">Pyricularia grisea</name>
    <name type="common">Crabgrass-specific blast fungus</name>
    <name type="synonym">Magnaporthe grisea</name>
    <dbReference type="NCBI Taxonomy" id="148305"/>
    <lineage>
        <taxon>Eukaryota</taxon>
        <taxon>Fungi</taxon>
        <taxon>Dikarya</taxon>
        <taxon>Ascomycota</taxon>
        <taxon>Pezizomycotina</taxon>
        <taxon>Sordariomycetes</taxon>
        <taxon>Sordariomycetidae</taxon>
        <taxon>Magnaporthales</taxon>
        <taxon>Pyriculariaceae</taxon>
        <taxon>Pyricularia</taxon>
    </lineage>
</organism>
<feature type="compositionally biased region" description="Polar residues" evidence="1">
    <location>
        <begin position="37"/>
        <end position="51"/>
    </location>
</feature>
<keyword evidence="2" id="KW-0472">Membrane</keyword>
<name>A0A6P8AUJ5_PYRGI</name>
<dbReference type="RefSeq" id="XP_030978586.1">
    <property type="nucleotide sequence ID" value="XM_031128933.1"/>
</dbReference>
<feature type="compositionally biased region" description="Basic and acidic residues" evidence="1">
    <location>
        <begin position="224"/>
        <end position="240"/>
    </location>
</feature>
<feature type="compositionally biased region" description="Basic and acidic residues" evidence="1">
    <location>
        <begin position="1"/>
        <end position="17"/>
    </location>
</feature>
<keyword evidence="2" id="KW-1133">Transmembrane helix</keyword>
<feature type="compositionally biased region" description="Polar residues" evidence="1">
    <location>
        <begin position="59"/>
        <end position="68"/>
    </location>
</feature>
<evidence type="ECO:0000256" key="1">
    <source>
        <dbReference type="SAM" id="MobiDB-lite"/>
    </source>
</evidence>
<keyword evidence="2" id="KW-0812">Transmembrane</keyword>
<dbReference type="GeneID" id="41963841"/>
<evidence type="ECO:0000313" key="3">
    <source>
        <dbReference type="Proteomes" id="UP000515153"/>
    </source>
</evidence>
<sequence>MADENHIPAEYFPKELEPQAALNGGPVSHQPSERFTQDSGNRALATSSDYNPSEPLETDISSGESTYLGSPAGSIHTSKGNIEERSTDTVSRGARFDDESHINGVPSLNGLDSDVHYPVIIPSTTDTTLVDGSYPRSQDCSVLTSSENSEEAVFMRNAQRLARDSIRHPLELADPRYQPSPLPNGENHINGGTKDHQTNPAGTDQNQRPFREPPSASSNARSDCLTKQEEPTETSLRRPSAENQKFGGKQDHSEPSQDEISEHPNETDEVWTRQVPHSQRVNGIATRTVVFKTRTGNPVRIFNQPKQPFVSCRGLRVVNPDATSNGGADYESSDETPREPIFTFSGSGTLKLNRHEKEIESEESEGSFDKIYSGLNGNPRPYSLPTRLASASASGDYKPTNSHFDSNINGSASQFYSQTDSSPVLDTSSDSEESSSNDSLSAPGIAAITSASQEDLEEKDTQQNLDIKTTILGDQVAGTLDQLKTARWSLGLLWRTFFELLRMTFSLTFRIAASTARGVGAIFQFDLRAFSSLLKIWLQFGQVVIHTFLASTLIVTIAVGLSLIRTRLFAACKEAFSRVIQALDSAVPKFLSLRYYAAYSLLAWLSIPTNMPAPPQAGFHGVPMAEHSRHWTRSEPDSDHRVPNIQSSFGKPKSQRVSFQDTSPKPTYLRVTTQPDIQSPTKKLHWSTYPPHKHTGELADKAREMLMARGVKPTGRPAAGWMRSSQEIGSKLANY</sequence>
<evidence type="ECO:0000313" key="4">
    <source>
        <dbReference type="RefSeq" id="XP_030978586.1"/>
    </source>
</evidence>
<feature type="region of interest" description="Disordered" evidence="1">
    <location>
        <begin position="1"/>
        <end position="111"/>
    </location>
</feature>
<proteinExistence type="predicted"/>
<feature type="region of interest" description="Disordered" evidence="1">
    <location>
        <begin position="173"/>
        <end position="273"/>
    </location>
</feature>
<dbReference type="KEGG" id="pgri:PgNI_08943"/>
<feature type="transmembrane region" description="Helical" evidence="2">
    <location>
        <begin position="543"/>
        <end position="564"/>
    </location>
</feature>